<dbReference type="Proteomes" id="UP000256779">
    <property type="component" value="Unassembled WGS sequence"/>
</dbReference>
<keyword evidence="1" id="KW-0732">Signal</keyword>
<reference evidence="2 3" key="1">
    <citation type="submission" date="2018-07" db="EMBL/GenBank/DDBJ databases">
        <title>Genomic Encyclopedia of Type Strains, Phase IV (KMG-IV): sequencing the most valuable type-strain genomes for metagenomic binning, comparative biology and taxonomic classification.</title>
        <authorList>
            <person name="Goeker M."/>
        </authorList>
    </citation>
    <scope>NUCLEOTIDE SEQUENCE [LARGE SCALE GENOMIC DNA]</scope>
    <source>
        <strain evidence="2 3">DSM 4134</strain>
    </source>
</reference>
<comment type="caution">
    <text evidence="2">The sequence shown here is derived from an EMBL/GenBank/DDBJ whole genome shotgun (WGS) entry which is preliminary data.</text>
</comment>
<dbReference type="AlphaFoldDB" id="A0A3D9L108"/>
<accession>A0A3D9L108</accession>
<evidence type="ECO:0008006" key="4">
    <source>
        <dbReference type="Google" id="ProtNLM"/>
    </source>
</evidence>
<dbReference type="OrthoDB" id="871919at2"/>
<dbReference type="RefSeq" id="WP_147302978.1">
    <property type="nucleotide sequence ID" value="NZ_QREG01000015.1"/>
</dbReference>
<gene>
    <name evidence="2" type="ORF">C7460_115102</name>
</gene>
<evidence type="ECO:0000256" key="1">
    <source>
        <dbReference type="SAM" id="SignalP"/>
    </source>
</evidence>
<dbReference type="EMBL" id="QREG01000015">
    <property type="protein sequence ID" value="RED96211.1"/>
    <property type="molecule type" value="Genomic_DNA"/>
</dbReference>
<feature type="chain" id="PRO_5017765990" description="DUF3078 family protein" evidence="1">
    <location>
        <begin position="21"/>
        <end position="350"/>
    </location>
</feature>
<proteinExistence type="predicted"/>
<feature type="signal peptide" evidence="1">
    <location>
        <begin position="1"/>
        <end position="20"/>
    </location>
</feature>
<organism evidence="2 3">
    <name type="scientific">Marinoscillum furvescens DSM 4134</name>
    <dbReference type="NCBI Taxonomy" id="1122208"/>
    <lineage>
        <taxon>Bacteria</taxon>
        <taxon>Pseudomonadati</taxon>
        <taxon>Bacteroidota</taxon>
        <taxon>Cytophagia</taxon>
        <taxon>Cytophagales</taxon>
        <taxon>Reichenbachiellaceae</taxon>
        <taxon>Marinoscillum</taxon>
    </lineage>
</organism>
<keyword evidence="3" id="KW-1185">Reference proteome</keyword>
<evidence type="ECO:0000313" key="2">
    <source>
        <dbReference type="EMBL" id="RED96211.1"/>
    </source>
</evidence>
<protein>
    <recommendedName>
        <fullName evidence="4">DUF3078 family protein</fullName>
    </recommendedName>
</protein>
<evidence type="ECO:0000313" key="3">
    <source>
        <dbReference type="Proteomes" id="UP000256779"/>
    </source>
</evidence>
<sequence length="350" mass="39978">MLKRLSIACVALSLTLVAYSQEDSLSWEEQLAMLEAEMDSMSIFSLIDSILAIDKSAHSALYARLSYNSTVMSAGRTYDVSQKSVSPDISYYHSSGFYADYSGFWNTAATPKYNLSMVAVGYLTNITPKISITPNYERWIYHSNHTNNTLNNSLGTTLAYTSKWHYLTVDYSFLFGKETAHRVVASSSLNFHFNKKWFFDRISILPSASVIFGSDQVTQYKFAESQRSQQLLTLMQLTREDIIQLFRTGKITREEARKMERTRRLVTSENLTPEQEARLTELLYDIKQESAFGLMNYSFSIPVSFTIKNFSWMISYTYSIPVSLPGEQITLEPLGYLGASLSYLFPFKHK</sequence>
<name>A0A3D9L108_MARFU</name>